<dbReference type="PATRIC" id="fig|1280949.3.peg.3085"/>
<protein>
    <recommendedName>
        <fullName evidence="1">NYN domain-containing protein</fullName>
    </recommendedName>
</protein>
<accession>A0A069E0X2</accession>
<evidence type="ECO:0000313" key="2">
    <source>
        <dbReference type="EMBL" id="KCZ83049.1"/>
    </source>
</evidence>
<dbReference type="OrthoDB" id="9794137at2"/>
<dbReference type="STRING" id="1280949.HAD_15217"/>
<dbReference type="CDD" id="cd10911">
    <property type="entry name" value="PIN_LabA"/>
    <property type="match status" value="1"/>
</dbReference>
<reference evidence="2 3" key="1">
    <citation type="journal article" date="2014" name="Antonie Van Leeuwenhoek">
        <title>Hyphomonas beringensis sp. nov. and Hyphomonas chukchiensis sp. nov., isolated from surface seawater of the Bering Sea and Chukchi Sea.</title>
        <authorList>
            <person name="Li C."/>
            <person name="Lai Q."/>
            <person name="Li G."/>
            <person name="Dong C."/>
            <person name="Wang J."/>
            <person name="Liao Y."/>
            <person name="Shao Z."/>
        </authorList>
    </citation>
    <scope>NUCLEOTIDE SEQUENCE [LARGE SCALE GENOMIC DNA]</scope>
    <source>
        <strain evidence="2 3">MHS-3</strain>
    </source>
</reference>
<dbReference type="GO" id="GO:0004540">
    <property type="term" value="F:RNA nuclease activity"/>
    <property type="evidence" value="ECO:0007669"/>
    <property type="project" value="InterPro"/>
</dbReference>
<name>A0A069E0X2_9PROT</name>
<sequence length="189" mass="21383">MAFYKDERLALFIDGANLYSAARALGLEIDFRKLLKEFQGRGRLLRANYYTALVESDEYSPIRPLVDWLAYNGFSVVKKAAREYTDREGRKRHRGNMDVELAVDMLEAAAHLDHIVLFSGNGDFRRVVEAVKAKGVRVSVVSTNTSSPPQVADDLRREADAFIELEDIADMIARPRRDQSDDPASDEDE</sequence>
<feature type="domain" description="NYN" evidence="1">
    <location>
        <begin position="8"/>
        <end position="166"/>
    </location>
</feature>
<dbReference type="Pfam" id="PF01936">
    <property type="entry name" value="NYN"/>
    <property type="match status" value="1"/>
</dbReference>
<dbReference type="InterPro" id="IPR047140">
    <property type="entry name" value="LabA"/>
</dbReference>
<dbReference type="AlphaFoldDB" id="A0A069E0X2"/>
<evidence type="ECO:0000259" key="1">
    <source>
        <dbReference type="Pfam" id="PF01936"/>
    </source>
</evidence>
<gene>
    <name evidence="2" type="ORF">HAD_15217</name>
</gene>
<evidence type="ECO:0000313" key="3">
    <source>
        <dbReference type="Proteomes" id="UP000027446"/>
    </source>
</evidence>
<keyword evidence="3" id="KW-1185">Reference proteome</keyword>
<dbReference type="eggNOG" id="COG1432">
    <property type="taxonomic scope" value="Bacteria"/>
</dbReference>
<dbReference type="PANTHER" id="PTHR35458">
    <property type="entry name" value="SLR0755 PROTEIN"/>
    <property type="match status" value="1"/>
</dbReference>
<dbReference type="PANTHER" id="PTHR35458:SF2">
    <property type="entry name" value="SLR0755 PROTEIN"/>
    <property type="match status" value="1"/>
</dbReference>
<dbReference type="Proteomes" id="UP000027446">
    <property type="component" value="Unassembled WGS sequence"/>
</dbReference>
<dbReference type="EMBL" id="ARYH01000003">
    <property type="protein sequence ID" value="KCZ83049.1"/>
    <property type="molecule type" value="Genomic_DNA"/>
</dbReference>
<organism evidence="2 3">
    <name type="scientific">Hyphomonas adhaerens MHS-3</name>
    <dbReference type="NCBI Taxonomy" id="1280949"/>
    <lineage>
        <taxon>Bacteria</taxon>
        <taxon>Pseudomonadati</taxon>
        <taxon>Pseudomonadota</taxon>
        <taxon>Alphaproteobacteria</taxon>
        <taxon>Hyphomonadales</taxon>
        <taxon>Hyphomonadaceae</taxon>
        <taxon>Hyphomonas</taxon>
    </lineage>
</organism>
<proteinExistence type="predicted"/>
<comment type="caution">
    <text evidence="2">The sequence shown here is derived from an EMBL/GenBank/DDBJ whole genome shotgun (WGS) entry which is preliminary data.</text>
</comment>
<dbReference type="InterPro" id="IPR021139">
    <property type="entry name" value="NYN"/>
</dbReference>
<dbReference type="Gene3D" id="3.40.50.1010">
    <property type="entry name" value="5'-nuclease"/>
    <property type="match status" value="1"/>
</dbReference>
<dbReference type="RefSeq" id="WP_035573260.1">
    <property type="nucleotide sequence ID" value="NZ_ARYH01000003.1"/>
</dbReference>